<dbReference type="GO" id="GO:0007155">
    <property type="term" value="P:cell adhesion"/>
    <property type="evidence" value="ECO:0007669"/>
    <property type="project" value="UniProtKB-KW"/>
</dbReference>
<organism evidence="17 18">
    <name type="scientific">Ibidorhyncha struthersii</name>
    <dbReference type="NCBI Taxonomy" id="425643"/>
    <lineage>
        <taxon>Eukaryota</taxon>
        <taxon>Metazoa</taxon>
        <taxon>Chordata</taxon>
        <taxon>Craniata</taxon>
        <taxon>Vertebrata</taxon>
        <taxon>Euteleostomi</taxon>
        <taxon>Archelosauria</taxon>
        <taxon>Archosauria</taxon>
        <taxon>Dinosauria</taxon>
        <taxon>Saurischia</taxon>
        <taxon>Theropoda</taxon>
        <taxon>Coelurosauria</taxon>
        <taxon>Aves</taxon>
        <taxon>Neognathae</taxon>
        <taxon>Neoaves</taxon>
        <taxon>Charadriiformes</taxon>
        <taxon>Charadriidae</taxon>
        <taxon>Ibidorhyncha</taxon>
    </lineage>
</organism>
<evidence type="ECO:0000256" key="12">
    <source>
        <dbReference type="ARBA" id="ARBA00023283"/>
    </source>
</evidence>
<dbReference type="GO" id="GO:0005886">
    <property type="term" value="C:plasma membrane"/>
    <property type="evidence" value="ECO:0007669"/>
    <property type="project" value="UniProtKB-SubCell"/>
</dbReference>
<evidence type="ECO:0000256" key="2">
    <source>
        <dbReference type="ARBA" id="ARBA00015454"/>
    </source>
</evidence>
<evidence type="ECO:0000256" key="11">
    <source>
        <dbReference type="ARBA" id="ARBA00023180"/>
    </source>
</evidence>
<evidence type="ECO:0000256" key="9">
    <source>
        <dbReference type="ARBA" id="ARBA00023136"/>
    </source>
</evidence>
<protein>
    <recommendedName>
        <fullName evidence="2">Leukocyte surface antigen CD47</fullName>
    </recommendedName>
    <alternativeName>
        <fullName evidence="14">Integrin-associated protein</fullName>
    </alternativeName>
</protein>
<feature type="transmembrane region" description="Helical" evidence="15">
    <location>
        <begin position="251"/>
        <end position="272"/>
    </location>
</feature>
<dbReference type="PANTHER" id="PTHR10613">
    <property type="entry name" value="LEUKOCYTE SURFACE ANTIGEN CD47"/>
    <property type="match status" value="1"/>
</dbReference>
<dbReference type="CDD" id="cd16090">
    <property type="entry name" value="IgV_CD47"/>
    <property type="match status" value="1"/>
</dbReference>
<gene>
    <name evidence="17" type="primary">Cd47</name>
    <name evidence="17" type="ORF">IBISTR_R11481</name>
</gene>
<feature type="transmembrane region" description="Helical" evidence="15">
    <location>
        <begin position="161"/>
        <end position="180"/>
    </location>
</feature>
<keyword evidence="3" id="KW-1003">Cell membrane</keyword>
<keyword evidence="18" id="KW-1185">Reference proteome</keyword>
<dbReference type="InterPro" id="IPR037805">
    <property type="entry name" value="IgV_CD47"/>
</dbReference>
<keyword evidence="11" id="KW-0325">Glycoprotein</keyword>
<keyword evidence="10" id="KW-1015">Disulfide bond</keyword>
<dbReference type="GO" id="GO:0070062">
    <property type="term" value="C:extracellular exosome"/>
    <property type="evidence" value="ECO:0007669"/>
    <property type="project" value="TreeGrafter"/>
</dbReference>
<dbReference type="Pfam" id="PF04549">
    <property type="entry name" value="CD47"/>
    <property type="match status" value="1"/>
</dbReference>
<dbReference type="PROSITE" id="PS50835">
    <property type="entry name" value="IG_LIKE"/>
    <property type="match status" value="1"/>
</dbReference>
<evidence type="ECO:0000256" key="8">
    <source>
        <dbReference type="ARBA" id="ARBA00022989"/>
    </source>
</evidence>
<keyword evidence="8 15" id="KW-1133">Transmembrane helix</keyword>
<feature type="transmembrane region" description="Helical" evidence="15">
    <location>
        <begin position="218"/>
        <end position="239"/>
    </location>
</feature>
<keyword evidence="6" id="KW-0732">Signal</keyword>
<dbReference type="InterPro" id="IPR013783">
    <property type="entry name" value="Ig-like_fold"/>
</dbReference>
<dbReference type="GO" id="GO:0070053">
    <property type="term" value="F:thrombospondin receptor activity"/>
    <property type="evidence" value="ECO:0007669"/>
    <property type="project" value="InterPro"/>
</dbReference>
<feature type="non-terminal residue" evidence="17">
    <location>
        <position position="1"/>
    </location>
</feature>
<feature type="non-terminal residue" evidence="17">
    <location>
        <position position="273"/>
    </location>
</feature>
<dbReference type="EMBL" id="VZSZ01004259">
    <property type="protein sequence ID" value="NXA21883.1"/>
    <property type="molecule type" value="Genomic_DNA"/>
</dbReference>
<dbReference type="InterPro" id="IPR006704">
    <property type="entry name" value="CD47"/>
</dbReference>
<dbReference type="Gene3D" id="2.60.40.10">
    <property type="entry name" value="Immunoglobulins"/>
    <property type="match status" value="1"/>
</dbReference>
<proteinExistence type="predicted"/>
<comment type="subcellular location">
    <subcellularLocation>
        <location evidence="1">Cell membrane</location>
        <topology evidence="1">Multi-pass membrane protein</topology>
    </subcellularLocation>
</comment>
<evidence type="ECO:0000256" key="14">
    <source>
        <dbReference type="ARBA" id="ARBA00033289"/>
    </source>
</evidence>
<dbReference type="Proteomes" id="UP000587655">
    <property type="component" value="Unassembled WGS sequence"/>
</dbReference>
<keyword evidence="9 15" id="KW-0472">Membrane</keyword>
<evidence type="ECO:0000256" key="7">
    <source>
        <dbReference type="ARBA" id="ARBA00022889"/>
    </source>
</evidence>
<accession>A0A7K7TYC6</accession>
<dbReference type="InterPro" id="IPR007110">
    <property type="entry name" value="Ig-like_dom"/>
</dbReference>
<evidence type="ECO:0000256" key="6">
    <source>
        <dbReference type="ARBA" id="ARBA00022729"/>
    </source>
</evidence>
<keyword evidence="5 15" id="KW-0812">Transmembrane</keyword>
<evidence type="ECO:0000256" key="15">
    <source>
        <dbReference type="SAM" id="Phobius"/>
    </source>
</evidence>
<comment type="caution">
    <text evidence="17">The sequence shown here is derived from an EMBL/GenBank/DDBJ whole genome shotgun (WGS) entry which is preliminary data.</text>
</comment>
<name>A0A7K7TYC6_9CHAR</name>
<dbReference type="AlphaFoldDB" id="A0A7K7TYC6"/>
<dbReference type="GO" id="GO:0050766">
    <property type="term" value="P:positive regulation of phagocytosis"/>
    <property type="evidence" value="ECO:0007669"/>
    <property type="project" value="InterPro"/>
</dbReference>
<feature type="transmembrane region" description="Helical" evidence="15">
    <location>
        <begin position="120"/>
        <end position="149"/>
    </location>
</feature>
<reference evidence="17 18" key="1">
    <citation type="submission" date="2019-09" db="EMBL/GenBank/DDBJ databases">
        <title>Bird 10,000 Genomes (B10K) Project - Family phase.</title>
        <authorList>
            <person name="Zhang G."/>
        </authorList>
    </citation>
    <scope>NUCLEOTIDE SEQUENCE [LARGE SCALE GENOMIC DNA]</scope>
    <source>
        <strain evidence="17">B10K-DU-030-25</strain>
    </source>
</reference>
<evidence type="ECO:0000256" key="13">
    <source>
        <dbReference type="ARBA" id="ARBA00023319"/>
    </source>
</evidence>
<keyword evidence="4" id="KW-0597">Phosphoprotein</keyword>
<evidence type="ECO:0000313" key="18">
    <source>
        <dbReference type="Proteomes" id="UP000587655"/>
    </source>
</evidence>
<evidence type="ECO:0000259" key="16">
    <source>
        <dbReference type="PROSITE" id="PS50835"/>
    </source>
</evidence>
<evidence type="ECO:0000256" key="1">
    <source>
        <dbReference type="ARBA" id="ARBA00004651"/>
    </source>
</evidence>
<keyword evidence="13" id="KW-0393">Immunoglobulin domain</keyword>
<evidence type="ECO:0000256" key="3">
    <source>
        <dbReference type="ARBA" id="ARBA00022475"/>
    </source>
</evidence>
<dbReference type="InterPro" id="IPR013270">
    <property type="entry name" value="CD47_Vset"/>
</dbReference>
<dbReference type="Pfam" id="PF08204">
    <property type="entry name" value="V-set_CD47"/>
    <property type="match status" value="1"/>
</dbReference>
<evidence type="ECO:0000256" key="10">
    <source>
        <dbReference type="ARBA" id="ARBA00023157"/>
    </source>
</evidence>
<sequence>GSAQLMFNLTDVVEKTDCDKTVILPCHVINLKENNADIMFVTWKRQGKRIFSFDGATRKSLRDPAVPSANLVSEADLPKGVASLRLNSAEAVVGNYSCEVTESNREGETRVELRKYSGSWFLLVERAIIIALLFLVIILCSAQLIVIALKYEIAPQKRTGIIVAGVISTVAAVVGTVLFVQDGYTAQNQAGLGLLVVPAVILVPLQYFMFGMGDLPQAAYALIGFEILGYIIAVVGFALCVSACPPIHGSVVVAGLAIMAIANLLSLAYVFIM</sequence>
<dbReference type="PANTHER" id="PTHR10613:SF0">
    <property type="entry name" value="LEUKOCYTE SURFACE ANTIGEN CD47"/>
    <property type="match status" value="1"/>
</dbReference>
<feature type="domain" description="Ig-like" evidence="16">
    <location>
        <begin position="1"/>
        <end position="114"/>
    </location>
</feature>
<evidence type="ECO:0000256" key="5">
    <source>
        <dbReference type="ARBA" id="ARBA00022692"/>
    </source>
</evidence>
<evidence type="ECO:0000256" key="4">
    <source>
        <dbReference type="ARBA" id="ARBA00022553"/>
    </source>
</evidence>
<dbReference type="GO" id="GO:0050729">
    <property type="term" value="P:positive regulation of inflammatory response"/>
    <property type="evidence" value="ECO:0007669"/>
    <property type="project" value="InterPro"/>
</dbReference>
<dbReference type="GO" id="GO:0022409">
    <property type="term" value="P:positive regulation of cell-cell adhesion"/>
    <property type="evidence" value="ECO:0007669"/>
    <property type="project" value="InterPro"/>
</dbReference>
<keyword evidence="12" id="KW-0873">Pyrrolidone carboxylic acid</keyword>
<keyword evidence="7" id="KW-0130">Cell adhesion</keyword>
<evidence type="ECO:0000313" key="17">
    <source>
        <dbReference type="EMBL" id="NXA21883.1"/>
    </source>
</evidence>
<feature type="transmembrane region" description="Helical" evidence="15">
    <location>
        <begin position="192"/>
        <end position="212"/>
    </location>
</feature>
<dbReference type="InterPro" id="IPR013147">
    <property type="entry name" value="CD47-like_TM"/>
</dbReference>